<feature type="transmembrane region" description="Helical" evidence="6">
    <location>
        <begin position="65"/>
        <end position="88"/>
    </location>
</feature>
<name>A0A6V8LYC7_9BACT</name>
<evidence type="ECO:0000256" key="1">
    <source>
        <dbReference type="ARBA" id="ARBA00004141"/>
    </source>
</evidence>
<dbReference type="InterPro" id="IPR003825">
    <property type="entry name" value="Colicin-V_CvpA"/>
</dbReference>
<gene>
    <name evidence="7" type="ORF">NNJEOMEG_03096</name>
</gene>
<feature type="region of interest" description="Disordered" evidence="5">
    <location>
        <begin position="159"/>
        <end position="198"/>
    </location>
</feature>
<evidence type="ECO:0008006" key="9">
    <source>
        <dbReference type="Google" id="ProtNLM"/>
    </source>
</evidence>
<evidence type="ECO:0000256" key="5">
    <source>
        <dbReference type="SAM" id="MobiDB-lite"/>
    </source>
</evidence>
<dbReference type="Proteomes" id="UP000494245">
    <property type="component" value="Unassembled WGS sequence"/>
</dbReference>
<dbReference type="PANTHER" id="PTHR37306">
    <property type="entry name" value="COLICIN V PRODUCTION PROTEIN"/>
    <property type="match status" value="1"/>
</dbReference>
<comment type="subcellular location">
    <subcellularLocation>
        <location evidence="1">Membrane</location>
        <topology evidence="1">Multi-pass membrane protein</topology>
    </subcellularLocation>
</comment>
<comment type="caution">
    <text evidence="7">The sequence shown here is derived from an EMBL/GenBank/DDBJ whole genome shotgun (WGS) entry which is preliminary data.</text>
</comment>
<accession>A0A6V8LYC7</accession>
<keyword evidence="8" id="KW-1185">Reference proteome</keyword>
<feature type="transmembrane region" description="Helical" evidence="6">
    <location>
        <begin position="28"/>
        <end position="45"/>
    </location>
</feature>
<dbReference type="RefSeq" id="WP_173086070.1">
    <property type="nucleotide sequence ID" value="NZ_BLTE01000015.1"/>
</dbReference>
<evidence type="ECO:0000256" key="4">
    <source>
        <dbReference type="ARBA" id="ARBA00023136"/>
    </source>
</evidence>
<dbReference type="PANTHER" id="PTHR37306:SF1">
    <property type="entry name" value="COLICIN V PRODUCTION PROTEIN"/>
    <property type="match status" value="1"/>
</dbReference>
<protein>
    <recommendedName>
        <fullName evidence="9">Membrane protein, required for colicin V production</fullName>
    </recommendedName>
</protein>
<evidence type="ECO:0000256" key="6">
    <source>
        <dbReference type="SAM" id="Phobius"/>
    </source>
</evidence>
<organism evidence="7 8">
    <name type="scientific">Fundidesulfovibrio magnetotacticus</name>
    <dbReference type="NCBI Taxonomy" id="2730080"/>
    <lineage>
        <taxon>Bacteria</taxon>
        <taxon>Pseudomonadati</taxon>
        <taxon>Thermodesulfobacteriota</taxon>
        <taxon>Desulfovibrionia</taxon>
        <taxon>Desulfovibrionales</taxon>
        <taxon>Desulfovibrionaceae</taxon>
        <taxon>Fundidesulfovibrio</taxon>
    </lineage>
</organism>
<feature type="transmembrane region" description="Helical" evidence="6">
    <location>
        <begin position="6"/>
        <end position="21"/>
    </location>
</feature>
<dbReference type="EMBL" id="BLTE01000015">
    <property type="protein sequence ID" value="GFK95238.1"/>
    <property type="molecule type" value="Genomic_DNA"/>
</dbReference>
<keyword evidence="3 6" id="KW-1133">Transmembrane helix</keyword>
<keyword evidence="4 6" id="KW-0472">Membrane</keyword>
<evidence type="ECO:0000313" key="7">
    <source>
        <dbReference type="EMBL" id="GFK95238.1"/>
    </source>
</evidence>
<dbReference type="Pfam" id="PF02674">
    <property type="entry name" value="Colicin_V"/>
    <property type="match status" value="1"/>
</dbReference>
<dbReference type="AlphaFoldDB" id="A0A6V8LYC7"/>
<proteinExistence type="predicted"/>
<evidence type="ECO:0000256" key="3">
    <source>
        <dbReference type="ARBA" id="ARBA00022989"/>
    </source>
</evidence>
<dbReference type="GO" id="GO:0016020">
    <property type="term" value="C:membrane"/>
    <property type="evidence" value="ECO:0007669"/>
    <property type="project" value="UniProtKB-SubCell"/>
</dbReference>
<feature type="compositionally biased region" description="Low complexity" evidence="5">
    <location>
        <begin position="185"/>
        <end position="198"/>
    </location>
</feature>
<reference evidence="7 8" key="1">
    <citation type="submission" date="2020-04" db="EMBL/GenBank/DDBJ databases">
        <authorList>
            <consortium name="Desulfovibrio sp. FSS-1 genome sequencing consortium"/>
            <person name="Shimoshige H."/>
            <person name="Kobayashi H."/>
            <person name="Maekawa T."/>
        </authorList>
    </citation>
    <scope>NUCLEOTIDE SEQUENCE [LARGE SCALE GENOMIC DNA]</scope>
    <source>
        <strain evidence="7 8">SIID29052-01</strain>
    </source>
</reference>
<reference evidence="7 8" key="2">
    <citation type="submission" date="2020-05" db="EMBL/GenBank/DDBJ databases">
        <title>Draft genome sequence of Desulfovibrio sp. strainFSS-1.</title>
        <authorList>
            <person name="Shimoshige H."/>
            <person name="Kobayashi H."/>
            <person name="Maekawa T."/>
        </authorList>
    </citation>
    <scope>NUCLEOTIDE SEQUENCE [LARGE SCALE GENOMIC DNA]</scope>
    <source>
        <strain evidence="7 8">SIID29052-01</strain>
    </source>
</reference>
<keyword evidence="2 6" id="KW-0812">Transmembrane</keyword>
<evidence type="ECO:0000313" key="8">
    <source>
        <dbReference type="Proteomes" id="UP000494245"/>
    </source>
</evidence>
<sequence length="198" mass="21459">MNIADLTLLIIWGFFFVRGYIRGLVKEAASILALILGFKLAVAYSPALSPHLTPLVSNPAFAAPAAFLILFVGVMIACSLLVSGLTTLMKLTLIDWANKFFGGFFGLAKGILVTALILWVWTVLLPRPDFMASSRLVPVLEKVDGFLTQYIPPDWKQKLKNLTPGPVVPQTKPVPEPPKPKDAPAKPAGQQGQQPKKG</sequence>
<dbReference type="GO" id="GO:0009403">
    <property type="term" value="P:toxin biosynthetic process"/>
    <property type="evidence" value="ECO:0007669"/>
    <property type="project" value="InterPro"/>
</dbReference>
<evidence type="ECO:0000256" key="2">
    <source>
        <dbReference type="ARBA" id="ARBA00022692"/>
    </source>
</evidence>
<feature type="transmembrane region" description="Helical" evidence="6">
    <location>
        <begin position="100"/>
        <end position="121"/>
    </location>
</feature>